<reference evidence="1" key="1">
    <citation type="journal article" date="2015" name="Nature">
        <title>Complex archaea that bridge the gap between prokaryotes and eukaryotes.</title>
        <authorList>
            <person name="Spang A."/>
            <person name="Saw J.H."/>
            <person name="Jorgensen S.L."/>
            <person name="Zaremba-Niedzwiedzka K."/>
            <person name="Martijn J."/>
            <person name="Lind A.E."/>
            <person name="van Eijk R."/>
            <person name="Schleper C."/>
            <person name="Guy L."/>
            <person name="Ettema T.J."/>
        </authorList>
    </citation>
    <scope>NUCLEOTIDE SEQUENCE</scope>
</reference>
<protein>
    <submittedName>
        <fullName evidence="1">Uncharacterized protein</fullName>
    </submittedName>
</protein>
<feature type="non-terminal residue" evidence="1">
    <location>
        <position position="1"/>
    </location>
</feature>
<comment type="caution">
    <text evidence="1">The sequence shown here is derived from an EMBL/GenBank/DDBJ whole genome shotgun (WGS) entry which is preliminary data.</text>
</comment>
<evidence type="ECO:0000313" key="1">
    <source>
        <dbReference type="EMBL" id="KKK91920.1"/>
    </source>
</evidence>
<proteinExistence type="predicted"/>
<name>A0A0F9A1H5_9ZZZZ</name>
<gene>
    <name evidence="1" type="ORF">LCGC14_2708120</name>
</gene>
<sequence length="209" mass="23917">VIIKDIRTDFIGTYKGINASCFYIFNNKLYFGDSFTKNVWQLYNGEYADYDGTNYFSYTMRWRSKFHHFDFQDQFKQLGFVFLEGYILPNTTATFTMRFETEKGINSVSVDIVGTADYVHPVSSSALSNQPLSNKALAFGEDASLPAGARRFFRLITPESLDLTATEFLKVQFQLETDAEGAYIRLTKLRPFVTILPIERSKTNSILTS</sequence>
<dbReference type="AlphaFoldDB" id="A0A0F9A1H5"/>
<organism evidence="1">
    <name type="scientific">marine sediment metagenome</name>
    <dbReference type="NCBI Taxonomy" id="412755"/>
    <lineage>
        <taxon>unclassified sequences</taxon>
        <taxon>metagenomes</taxon>
        <taxon>ecological metagenomes</taxon>
    </lineage>
</organism>
<dbReference type="EMBL" id="LAZR01048442">
    <property type="protein sequence ID" value="KKK91920.1"/>
    <property type="molecule type" value="Genomic_DNA"/>
</dbReference>
<accession>A0A0F9A1H5</accession>